<dbReference type="Proteomes" id="UP000199286">
    <property type="component" value="Unassembled WGS sequence"/>
</dbReference>
<keyword evidence="1" id="KW-0812">Transmembrane</keyword>
<dbReference type="AlphaFoldDB" id="A0A1H3P2W4"/>
<keyword evidence="1" id="KW-1133">Transmembrane helix</keyword>
<proteinExistence type="predicted"/>
<dbReference type="Gene3D" id="6.10.250.2250">
    <property type="match status" value="1"/>
</dbReference>
<organism evidence="2 3">
    <name type="scientific">Citreimonas salinaria</name>
    <dbReference type="NCBI Taxonomy" id="321339"/>
    <lineage>
        <taxon>Bacteria</taxon>
        <taxon>Pseudomonadati</taxon>
        <taxon>Pseudomonadota</taxon>
        <taxon>Alphaproteobacteria</taxon>
        <taxon>Rhodobacterales</taxon>
        <taxon>Roseobacteraceae</taxon>
        <taxon>Citreimonas</taxon>
    </lineage>
</organism>
<name>A0A1H3P2W4_9RHOB</name>
<feature type="transmembrane region" description="Helical" evidence="1">
    <location>
        <begin position="28"/>
        <end position="50"/>
    </location>
</feature>
<dbReference type="EMBL" id="FNPF01000045">
    <property type="protein sequence ID" value="SDY95462.1"/>
    <property type="molecule type" value="Genomic_DNA"/>
</dbReference>
<sequence>MFKTLLAPFRKFFHGLFAGQYKLERYSLGLAGAIIVAGSIGGAVEIAPLFTIDETVE</sequence>
<keyword evidence="3" id="KW-1185">Reference proteome</keyword>
<gene>
    <name evidence="2" type="ORF">SAMN05444340_1451</name>
</gene>
<reference evidence="2 3" key="1">
    <citation type="submission" date="2016-10" db="EMBL/GenBank/DDBJ databases">
        <authorList>
            <person name="de Groot N.N."/>
        </authorList>
    </citation>
    <scope>NUCLEOTIDE SEQUENCE [LARGE SCALE GENOMIC DNA]</scope>
    <source>
        <strain evidence="2 3">DSM 26880</strain>
    </source>
</reference>
<evidence type="ECO:0000313" key="3">
    <source>
        <dbReference type="Proteomes" id="UP000199286"/>
    </source>
</evidence>
<evidence type="ECO:0000313" key="2">
    <source>
        <dbReference type="EMBL" id="SDY95462.1"/>
    </source>
</evidence>
<protein>
    <submittedName>
        <fullName evidence="2">Cytochrome c oxidase cbb3-type subunit 2</fullName>
    </submittedName>
</protein>
<keyword evidence="1" id="KW-0472">Membrane</keyword>
<feature type="non-terminal residue" evidence="2">
    <location>
        <position position="57"/>
    </location>
</feature>
<dbReference type="STRING" id="321339.SAMN05444340_1451"/>
<evidence type="ECO:0000256" key="1">
    <source>
        <dbReference type="SAM" id="Phobius"/>
    </source>
</evidence>
<accession>A0A1H3P2W4</accession>